<dbReference type="EMBL" id="OX596106">
    <property type="protein sequence ID" value="CAI9701935.1"/>
    <property type="molecule type" value="Genomic_DNA"/>
</dbReference>
<evidence type="ECO:0000313" key="2">
    <source>
        <dbReference type="Proteomes" id="UP001162501"/>
    </source>
</evidence>
<dbReference type="Proteomes" id="UP001162501">
    <property type="component" value="Chromosome 22"/>
</dbReference>
<protein>
    <submittedName>
        <fullName evidence="1">Uncharacterized protein</fullName>
    </submittedName>
</protein>
<accession>A0ACB0EMP5</accession>
<reference evidence="1" key="1">
    <citation type="submission" date="2023-05" db="EMBL/GenBank/DDBJ databases">
        <authorList>
            <consortium name="ELIXIR-Norway"/>
        </authorList>
    </citation>
    <scope>NUCLEOTIDE SEQUENCE</scope>
</reference>
<gene>
    <name evidence="1" type="ORF">MRATA1EN3_LOCUS13148</name>
</gene>
<proteinExistence type="predicted"/>
<evidence type="ECO:0000313" key="1">
    <source>
        <dbReference type="EMBL" id="CAI9701935.1"/>
    </source>
</evidence>
<organism evidence="1 2">
    <name type="scientific">Rangifer tarandus platyrhynchus</name>
    <name type="common">Svalbard reindeer</name>
    <dbReference type="NCBI Taxonomy" id="3082113"/>
    <lineage>
        <taxon>Eukaryota</taxon>
        <taxon>Metazoa</taxon>
        <taxon>Chordata</taxon>
        <taxon>Craniata</taxon>
        <taxon>Vertebrata</taxon>
        <taxon>Euteleostomi</taxon>
        <taxon>Mammalia</taxon>
        <taxon>Eutheria</taxon>
        <taxon>Laurasiatheria</taxon>
        <taxon>Artiodactyla</taxon>
        <taxon>Ruminantia</taxon>
        <taxon>Pecora</taxon>
        <taxon>Cervidae</taxon>
        <taxon>Odocoileinae</taxon>
        <taxon>Rangifer</taxon>
    </lineage>
</organism>
<name>A0ACB0EMP5_RANTA</name>
<sequence length="172" mass="18649">MRRRLLQSDFYSETELQDNAQGRPYAEGKGQMPGVVQERRKATADLHRAGRVTGGKVGKVPSRVNRQGSLPIKEQVPERTWAMPVVPPGAPPGFVHVIRQACEYHPRNVPRTEPARRPRAAGGGLEERPGSDSEAAEGETGAPRTLTGADARAGARRRGYLSPVRLEGGVRG</sequence>